<dbReference type="InterPro" id="IPR043128">
    <property type="entry name" value="Rev_trsase/Diguanyl_cyclase"/>
</dbReference>
<dbReference type="PANTHER" id="PTHR37984">
    <property type="entry name" value="PROTEIN CBG26694"/>
    <property type="match status" value="1"/>
</dbReference>
<gene>
    <name evidence="10" type="ORF">PR048_008517</name>
</gene>
<dbReference type="PANTHER" id="PTHR37984:SF8">
    <property type="entry name" value="CCHC-TYPE DOMAIN-CONTAINING PROTEIN"/>
    <property type="match status" value="1"/>
</dbReference>
<evidence type="ECO:0000256" key="6">
    <source>
        <dbReference type="ARBA" id="ARBA00022801"/>
    </source>
</evidence>
<dbReference type="InterPro" id="IPR041373">
    <property type="entry name" value="RT_RNaseH"/>
</dbReference>
<evidence type="ECO:0000256" key="2">
    <source>
        <dbReference type="ARBA" id="ARBA00022679"/>
    </source>
</evidence>
<dbReference type="EMBL" id="JARBHB010000003">
    <property type="protein sequence ID" value="KAJ8889023.1"/>
    <property type="molecule type" value="Genomic_DNA"/>
</dbReference>
<dbReference type="Gene3D" id="1.10.340.70">
    <property type="match status" value="1"/>
</dbReference>
<dbReference type="InterPro" id="IPR050951">
    <property type="entry name" value="Retrovirus_Pol_polyprotein"/>
</dbReference>
<name>A0ABQ9HXC3_9NEOP</name>
<feature type="domain" description="Reverse transcriptase RNase H-like" evidence="8">
    <location>
        <begin position="77"/>
        <end position="131"/>
    </location>
</feature>
<evidence type="ECO:0000313" key="11">
    <source>
        <dbReference type="Proteomes" id="UP001159363"/>
    </source>
</evidence>
<evidence type="ECO:0000256" key="3">
    <source>
        <dbReference type="ARBA" id="ARBA00022695"/>
    </source>
</evidence>
<feature type="domain" description="Integrase zinc-binding" evidence="9">
    <location>
        <begin position="240"/>
        <end position="294"/>
    </location>
</feature>
<evidence type="ECO:0000259" key="8">
    <source>
        <dbReference type="Pfam" id="PF17917"/>
    </source>
</evidence>
<proteinExistence type="predicted"/>
<sequence length="341" mass="39339">MPNAQWMTETIERLKKPSSIPELQRLLGMINYLSKFIPRAAERSAPMPKLLEKDVTWRWKLEQENAFEDLKESLNSHSVASVLLQECHPVFYASEALAKTQQNYSQIEKEAFAILSACTKFHEYIWGNQETINHWIHFEILPYNPTIRYKKGSELYIADTSSYDCHDIPGPDTRAVYEIQVVISMSAQLIAQLKDAIHTSTEQSALCRTILKDNLCNNWTFRDELAVYEDIISKGKRTIIPPSWKSLILSQLHCSHKGVQGTLEIARDHVFWLGMTQDIISYVQNCAICQKHQNDPSQEALSEETVPLMTWMYVAFDLFHYKGKKTFFLSRTLTLILITTS</sequence>
<comment type="caution">
    <text evidence="10">The sequence shown here is derived from an EMBL/GenBank/DDBJ whole genome shotgun (WGS) entry which is preliminary data.</text>
</comment>
<dbReference type="Pfam" id="PF17917">
    <property type="entry name" value="RT_RNaseH"/>
    <property type="match status" value="1"/>
</dbReference>
<keyword evidence="11" id="KW-1185">Reference proteome</keyword>
<evidence type="ECO:0000259" key="9">
    <source>
        <dbReference type="Pfam" id="PF17921"/>
    </source>
</evidence>
<evidence type="ECO:0000256" key="4">
    <source>
        <dbReference type="ARBA" id="ARBA00022722"/>
    </source>
</evidence>
<evidence type="ECO:0000256" key="7">
    <source>
        <dbReference type="ARBA" id="ARBA00022918"/>
    </source>
</evidence>
<evidence type="ECO:0000256" key="5">
    <source>
        <dbReference type="ARBA" id="ARBA00022759"/>
    </source>
</evidence>
<keyword evidence="3" id="KW-0548">Nucleotidyltransferase</keyword>
<keyword evidence="5" id="KW-0255">Endonuclease</keyword>
<dbReference type="Proteomes" id="UP001159363">
    <property type="component" value="Chromosome 3"/>
</dbReference>
<keyword evidence="6" id="KW-0378">Hydrolase</keyword>
<keyword evidence="7" id="KW-0695">RNA-directed DNA polymerase</keyword>
<keyword evidence="4" id="KW-0540">Nuclease</keyword>
<evidence type="ECO:0000313" key="10">
    <source>
        <dbReference type="EMBL" id="KAJ8889023.1"/>
    </source>
</evidence>
<dbReference type="EC" id="2.7.7.49" evidence="1"/>
<protein>
    <recommendedName>
        <fullName evidence="1">RNA-directed DNA polymerase</fullName>
        <ecNumber evidence="1">2.7.7.49</ecNumber>
    </recommendedName>
</protein>
<dbReference type="Pfam" id="PF17921">
    <property type="entry name" value="Integrase_H2C2"/>
    <property type="match status" value="1"/>
</dbReference>
<dbReference type="SUPFAM" id="SSF56672">
    <property type="entry name" value="DNA/RNA polymerases"/>
    <property type="match status" value="1"/>
</dbReference>
<evidence type="ECO:0000256" key="1">
    <source>
        <dbReference type="ARBA" id="ARBA00012493"/>
    </source>
</evidence>
<dbReference type="Gene3D" id="3.30.70.270">
    <property type="match status" value="1"/>
</dbReference>
<dbReference type="InterPro" id="IPR041588">
    <property type="entry name" value="Integrase_H2C2"/>
</dbReference>
<keyword evidence="2" id="KW-0808">Transferase</keyword>
<organism evidence="10 11">
    <name type="scientific">Dryococelus australis</name>
    <dbReference type="NCBI Taxonomy" id="614101"/>
    <lineage>
        <taxon>Eukaryota</taxon>
        <taxon>Metazoa</taxon>
        <taxon>Ecdysozoa</taxon>
        <taxon>Arthropoda</taxon>
        <taxon>Hexapoda</taxon>
        <taxon>Insecta</taxon>
        <taxon>Pterygota</taxon>
        <taxon>Neoptera</taxon>
        <taxon>Polyneoptera</taxon>
        <taxon>Phasmatodea</taxon>
        <taxon>Verophasmatodea</taxon>
        <taxon>Anareolatae</taxon>
        <taxon>Phasmatidae</taxon>
        <taxon>Eurycanthinae</taxon>
        <taxon>Dryococelus</taxon>
    </lineage>
</organism>
<reference evidence="10 11" key="1">
    <citation type="submission" date="2023-02" db="EMBL/GenBank/DDBJ databases">
        <title>LHISI_Scaffold_Assembly.</title>
        <authorList>
            <person name="Stuart O.P."/>
            <person name="Cleave R."/>
            <person name="Magrath M.J.L."/>
            <person name="Mikheyev A.S."/>
        </authorList>
    </citation>
    <scope>NUCLEOTIDE SEQUENCE [LARGE SCALE GENOMIC DNA]</scope>
    <source>
        <strain evidence="10">Daus_M_001</strain>
        <tissue evidence="10">Leg muscle</tissue>
    </source>
</reference>
<accession>A0ABQ9HXC3</accession>
<dbReference type="InterPro" id="IPR043502">
    <property type="entry name" value="DNA/RNA_pol_sf"/>
</dbReference>